<evidence type="ECO:0000256" key="1">
    <source>
        <dbReference type="SAM" id="SignalP"/>
    </source>
</evidence>
<dbReference type="PANTHER" id="PTHR34587:SF1">
    <property type="entry name" value="CIRCUMSPOROZOITE PROTEIN"/>
    <property type="match status" value="1"/>
</dbReference>
<accession>A0ABR1H0A7</accession>
<feature type="signal peptide" evidence="1">
    <location>
        <begin position="1"/>
        <end position="18"/>
    </location>
</feature>
<gene>
    <name evidence="2" type="ORF">QQX98_006566</name>
</gene>
<dbReference type="PANTHER" id="PTHR34587">
    <property type="entry name" value="VWFA DOMAIN-CONTAINING PROTEIN"/>
    <property type="match status" value="1"/>
</dbReference>
<name>A0ABR1H0A7_9HYPO</name>
<sequence>MRFSSILFLEAFLSLALASPLHGLPSHRRSLRHRQVNHLHKRQVPQEHSHDFVLTITREFLNVDNPKGIVDVVFGLLGNAAAADGAGDVTNLDCLKQETADQAFTNAKSAGDLRGMAGALLFQAIERNTGGVGVASVLCTETAVNPEIAALTQHQDAASENAGALNKAITLELAKQLAGIGADPNLALLSGTFAPGDASDTTGAGNSCDDEEPDLGCIFSQGLLVLDASQDEISAAVADVSPTFTGTGGILATDLVDLASFSVASVTGTVDLATVINGAAGAGGAADATAASSAVENVATTAAAVATSELVCSVDTTSVAAGTGDTVVATATSAAAGQAAETPTSTGSNIQAFTGTLGGAAPPVVSSTGDRPFSVNGNTFTGSGAAISRSCDIQHNACANAANSGELAGGVAQCEQQVADCKAANSLKRR</sequence>
<dbReference type="InterPro" id="IPR053216">
    <property type="entry name" value="Appressorial_penetr-assoc"/>
</dbReference>
<keyword evidence="1" id="KW-0732">Signal</keyword>
<dbReference type="Proteomes" id="UP001498476">
    <property type="component" value="Unassembled WGS sequence"/>
</dbReference>
<protein>
    <recommendedName>
        <fullName evidence="4">Cell wall mannoprotein</fullName>
    </recommendedName>
</protein>
<reference evidence="2 3" key="1">
    <citation type="journal article" date="2025" name="Microbiol. Resour. Announc.">
        <title>Draft genome sequences for Neonectria magnoliae and Neonectria punicea, canker pathogens of Liriodendron tulipifera and Acer saccharum in West Virginia.</title>
        <authorList>
            <person name="Petronek H.M."/>
            <person name="Kasson M.T."/>
            <person name="Metheny A.M."/>
            <person name="Stauder C.M."/>
            <person name="Lovett B."/>
            <person name="Lynch S.C."/>
            <person name="Garnas J.R."/>
            <person name="Kasson L.R."/>
            <person name="Stajich J.E."/>
        </authorList>
    </citation>
    <scope>NUCLEOTIDE SEQUENCE [LARGE SCALE GENOMIC DNA]</scope>
    <source>
        <strain evidence="2 3">NRRL 64653</strain>
    </source>
</reference>
<dbReference type="EMBL" id="JAZAVJ010000100">
    <property type="protein sequence ID" value="KAK7414539.1"/>
    <property type="molecule type" value="Genomic_DNA"/>
</dbReference>
<comment type="caution">
    <text evidence="2">The sequence shown here is derived from an EMBL/GenBank/DDBJ whole genome shotgun (WGS) entry which is preliminary data.</text>
</comment>
<evidence type="ECO:0008006" key="4">
    <source>
        <dbReference type="Google" id="ProtNLM"/>
    </source>
</evidence>
<keyword evidence="3" id="KW-1185">Reference proteome</keyword>
<evidence type="ECO:0000313" key="3">
    <source>
        <dbReference type="Proteomes" id="UP001498476"/>
    </source>
</evidence>
<proteinExistence type="predicted"/>
<evidence type="ECO:0000313" key="2">
    <source>
        <dbReference type="EMBL" id="KAK7414539.1"/>
    </source>
</evidence>
<feature type="chain" id="PRO_5046733458" description="Cell wall mannoprotein" evidence="1">
    <location>
        <begin position="19"/>
        <end position="430"/>
    </location>
</feature>
<organism evidence="2 3">
    <name type="scientific">Neonectria punicea</name>
    <dbReference type="NCBI Taxonomy" id="979145"/>
    <lineage>
        <taxon>Eukaryota</taxon>
        <taxon>Fungi</taxon>
        <taxon>Dikarya</taxon>
        <taxon>Ascomycota</taxon>
        <taxon>Pezizomycotina</taxon>
        <taxon>Sordariomycetes</taxon>
        <taxon>Hypocreomycetidae</taxon>
        <taxon>Hypocreales</taxon>
        <taxon>Nectriaceae</taxon>
        <taxon>Neonectria</taxon>
    </lineage>
</organism>